<dbReference type="EMBL" id="RKRE01000001">
    <property type="protein sequence ID" value="RPF49451.1"/>
    <property type="molecule type" value="Genomic_DNA"/>
</dbReference>
<keyword evidence="3" id="KW-1185">Reference proteome</keyword>
<evidence type="ECO:0000259" key="1">
    <source>
        <dbReference type="SMART" id="SM00507"/>
    </source>
</evidence>
<dbReference type="SUPFAM" id="SSF109709">
    <property type="entry name" value="KorB DNA-binding domain-like"/>
    <property type="match status" value="1"/>
</dbReference>
<dbReference type="RefSeq" id="WP_170157651.1">
    <property type="nucleotide sequence ID" value="NZ_RKRE01000001.1"/>
</dbReference>
<dbReference type="AlphaFoldDB" id="A0A3N5BZY9"/>
<keyword evidence="2" id="KW-0540">Nuclease</keyword>
<dbReference type="GO" id="GO:0003676">
    <property type="term" value="F:nucleic acid binding"/>
    <property type="evidence" value="ECO:0007669"/>
    <property type="project" value="InterPro"/>
</dbReference>
<dbReference type="Pfam" id="PF01844">
    <property type="entry name" value="HNH"/>
    <property type="match status" value="1"/>
</dbReference>
<dbReference type="SMART" id="SM00507">
    <property type="entry name" value="HNHc"/>
    <property type="match status" value="1"/>
</dbReference>
<dbReference type="InterPro" id="IPR002711">
    <property type="entry name" value="HNH"/>
</dbReference>
<keyword evidence="2" id="KW-0255">Endonuclease</keyword>
<evidence type="ECO:0000313" key="3">
    <source>
        <dbReference type="Proteomes" id="UP000282654"/>
    </source>
</evidence>
<dbReference type="GO" id="GO:0008270">
    <property type="term" value="F:zinc ion binding"/>
    <property type="evidence" value="ECO:0007669"/>
    <property type="project" value="InterPro"/>
</dbReference>
<dbReference type="CDD" id="cd00085">
    <property type="entry name" value="HNHc"/>
    <property type="match status" value="1"/>
</dbReference>
<gene>
    <name evidence="2" type="ORF">EDD75_0264</name>
</gene>
<comment type="caution">
    <text evidence="2">The sequence shown here is derived from an EMBL/GenBank/DDBJ whole genome shotgun (WGS) entry which is preliminary data.</text>
</comment>
<dbReference type="InterPro" id="IPR003615">
    <property type="entry name" value="HNH_nuc"/>
</dbReference>
<evidence type="ECO:0000313" key="2">
    <source>
        <dbReference type="EMBL" id="RPF49451.1"/>
    </source>
</evidence>
<sequence length="280" mass="31635">MGVIQFPKKKRVKSQSAIDAARKPYCEYSGQPGYCHVHHIRRRSQGGDDIPENLISLAPEVHDAVHRGKIDRYVLILIVARRENLTPEEICKRIGEPIPSEWPDYTPPDPPPWEEVLQILLSLEEAQDDCKWRQGEILAALVDYGVPRKTIASEIGKSASYIRERVNTWRAFPDEGTRVRELSWQHHRIAAKTDDPRKWIEAAADNGWSTRDLERAIKEAKNPGLALSQEEKELKQAEALFAKLEETIAKGGPAGKWLLEKTAELLEDLGVTKKGVRASA</sequence>
<feature type="domain" description="HNH nuclease" evidence="1">
    <location>
        <begin position="11"/>
        <end position="63"/>
    </location>
</feature>
<keyword evidence="2" id="KW-0378">Hydrolase</keyword>
<organism evidence="2 3">
    <name type="scientific">Thermodesulfitimonas autotrophica</name>
    <dbReference type="NCBI Taxonomy" id="1894989"/>
    <lineage>
        <taxon>Bacteria</taxon>
        <taxon>Bacillati</taxon>
        <taxon>Bacillota</taxon>
        <taxon>Clostridia</taxon>
        <taxon>Thermoanaerobacterales</taxon>
        <taxon>Thermoanaerobacteraceae</taxon>
        <taxon>Thermodesulfitimonas</taxon>
    </lineage>
</organism>
<reference evidence="2 3" key="1">
    <citation type="submission" date="2018-11" db="EMBL/GenBank/DDBJ databases">
        <title>Genomic Encyclopedia of Type Strains, Phase IV (KMG-IV): sequencing the most valuable type-strain genomes for metagenomic binning, comparative biology and taxonomic classification.</title>
        <authorList>
            <person name="Goeker M."/>
        </authorList>
    </citation>
    <scope>NUCLEOTIDE SEQUENCE [LARGE SCALE GENOMIC DNA]</scope>
    <source>
        <strain evidence="2 3">DSM 102936</strain>
    </source>
</reference>
<accession>A0A3N5BZY9</accession>
<name>A0A3N5BZY9_9THEO</name>
<dbReference type="Gene3D" id="1.10.30.50">
    <property type="match status" value="1"/>
</dbReference>
<proteinExistence type="predicted"/>
<dbReference type="Proteomes" id="UP000282654">
    <property type="component" value="Unassembled WGS sequence"/>
</dbReference>
<dbReference type="GO" id="GO:0004519">
    <property type="term" value="F:endonuclease activity"/>
    <property type="evidence" value="ECO:0007669"/>
    <property type="project" value="UniProtKB-KW"/>
</dbReference>
<protein>
    <submittedName>
        <fullName evidence="2">HNH endonuclease</fullName>
    </submittedName>
</protein>